<evidence type="ECO:0000256" key="1">
    <source>
        <dbReference type="SAM" id="SignalP"/>
    </source>
</evidence>
<feature type="signal peptide" evidence="1">
    <location>
        <begin position="1"/>
        <end position="26"/>
    </location>
</feature>
<dbReference type="InterPro" id="IPR011043">
    <property type="entry name" value="Gal_Oxase/kelch_b-propeller"/>
</dbReference>
<reference evidence="2 3" key="1">
    <citation type="submission" date="2018-06" db="EMBL/GenBank/DDBJ databases">
        <title>Genomic Encyclopedia of Archaeal and Bacterial Type Strains, Phase II (KMG-II): from individual species to whole genera.</title>
        <authorList>
            <person name="Goeker M."/>
        </authorList>
    </citation>
    <scope>NUCLEOTIDE SEQUENCE [LARGE SCALE GENOMIC DNA]</scope>
    <source>
        <strain evidence="2 3">ATCC BAA-1881</strain>
    </source>
</reference>
<evidence type="ECO:0000313" key="2">
    <source>
        <dbReference type="EMBL" id="PZW29544.1"/>
    </source>
</evidence>
<sequence>MKRKSFWFIALLLCLLTLSMSGTAHAAARQWKVVPSPNSAENNGSLSSIAFTPEGNAWSVGYAYTDGGQHFQSLALYRSARDQQWKVVPTPQFAGGSSVLSSVVALSENNAWAVGSYTTASGQNQPLVLHWDGSSWQRVKSPTPGQGSTGTELNSITAISANNIWAAGSYFDGTYTRTLVEHWDGKAWQLVQSPNVETAQDSTNKFRSIVARSAKDIWAVGEAAPPIPNSKPMLQHWDGKKWQVVPYKTTESGRLLSVTALSKNDVWAVGQTYQGPGEPLTLHWDGKQWTRVESPTRNEISGLYGAVALAKNDVWAVGFSGSFDGETLAMHWDGKQWTIVETPRPDETGGSLHAVALDPATNNLWAVGFSNMNSISPRTLTMLYS</sequence>
<accession>A0A326UAM9</accession>
<dbReference type="Proteomes" id="UP000248806">
    <property type="component" value="Unassembled WGS sequence"/>
</dbReference>
<feature type="chain" id="PRO_5016280072" evidence="1">
    <location>
        <begin position="27"/>
        <end position="385"/>
    </location>
</feature>
<keyword evidence="3" id="KW-1185">Reference proteome</keyword>
<proteinExistence type="predicted"/>
<comment type="caution">
    <text evidence="2">The sequence shown here is derived from an EMBL/GenBank/DDBJ whole genome shotgun (WGS) entry which is preliminary data.</text>
</comment>
<gene>
    <name evidence="2" type="ORF">EI42_02840</name>
</gene>
<evidence type="ECO:0000313" key="3">
    <source>
        <dbReference type="Proteomes" id="UP000248806"/>
    </source>
</evidence>
<dbReference type="RefSeq" id="WP_111323013.1">
    <property type="nucleotide sequence ID" value="NZ_BIFX01000001.1"/>
</dbReference>
<name>A0A326UAM9_THEHA</name>
<dbReference type="AlphaFoldDB" id="A0A326UAM9"/>
<protein>
    <submittedName>
        <fullName evidence="2">Uncharacterized protein</fullName>
    </submittedName>
</protein>
<organism evidence="2 3">
    <name type="scientific">Thermosporothrix hazakensis</name>
    <dbReference type="NCBI Taxonomy" id="644383"/>
    <lineage>
        <taxon>Bacteria</taxon>
        <taxon>Bacillati</taxon>
        <taxon>Chloroflexota</taxon>
        <taxon>Ktedonobacteria</taxon>
        <taxon>Ktedonobacterales</taxon>
        <taxon>Thermosporotrichaceae</taxon>
        <taxon>Thermosporothrix</taxon>
    </lineage>
</organism>
<dbReference type="EMBL" id="QKUF01000008">
    <property type="protein sequence ID" value="PZW29544.1"/>
    <property type="molecule type" value="Genomic_DNA"/>
</dbReference>
<dbReference type="OrthoDB" id="166558at2"/>
<dbReference type="SUPFAM" id="SSF50965">
    <property type="entry name" value="Galactose oxidase, central domain"/>
    <property type="match status" value="1"/>
</dbReference>
<keyword evidence="1" id="KW-0732">Signal</keyword>